<dbReference type="InterPro" id="IPR050114">
    <property type="entry name" value="UPF0173_UPF0282_UlaG_hydrolase"/>
</dbReference>
<dbReference type="PANTHER" id="PTHR43546:SF3">
    <property type="entry name" value="UPF0173 METAL-DEPENDENT HYDROLASE MJ1163"/>
    <property type="match status" value="1"/>
</dbReference>
<dbReference type="Pfam" id="PF13483">
    <property type="entry name" value="Lactamase_B_3"/>
    <property type="match status" value="1"/>
</dbReference>
<evidence type="ECO:0008006" key="2">
    <source>
        <dbReference type="Google" id="ProtNLM"/>
    </source>
</evidence>
<sequence>MSTTLTYYGHACFSLKDGSHNLLFDPFLTGNPQASMPASDIHADYVLLTHGHSDHLGDAIPIARRCDATIIASFELAKYCEKRGAKVHDMGIGGAYKF</sequence>
<dbReference type="SUPFAM" id="SSF56281">
    <property type="entry name" value="Metallo-hydrolase/oxidoreductase"/>
    <property type="match status" value="1"/>
</dbReference>
<evidence type="ECO:0000313" key="1">
    <source>
        <dbReference type="EMBL" id="SVB35080.1"/>
    </source>
</evidence>
<feature type="non-terminal residue" evidence="1">
    <location>
        <position position="98"/>
    </location>
</feature>
<gene>
    <name evidence="1" type="ORF">METZ01_LOCUS187934</name>
</gene>
<dbReference type="EMBL" id="UINC01038284">
    <property type="protein sequence ID" value="SVB35080.1"/>
    <property type="molecule type" value="Genomic_DNA"/>
</dbReference>
<protein>
    <recommendedName>
        <fullName evidence="2">Metallo-beta-lactamase domain-containing protein</fullName>
    </recommendedName>
</protein>
<dbReference type="PANTHER" id="PTHR43546">
    <property type="entry name" value="UPF0173 METAL-DEPENDENT HYDROLASE MJ1163-RELATED"/>
    <property type="match status" value="1"/>
</dbReference>
<dbReference type="AlphaFoldDB" id="A0A382D9G8"/>
<dbReference type="InterPro" id="IPR036866">
    <property type="entry name" value="RibonucZ/Hydroxyglut_hydro"/>
</dbReference>
<name>A0A382D9G8_9ZZZZ</name>
<accession>A0A382D9G8</accession>
<organism evidence="1">
    <name type="scientific">marine metagenome</name>
    <dbReference type="NCBI Taxonomy" id="408172"/>
    <lineage>
        <taxon>unclassified sequences</taxon>
        <taxon>metagenomes</taxon>
        <taxon>ecological metagenomes</taxon>
    </lineage>
</organism>
<dbReference type="Gene3D" id="3.60.15.10">
    <property type="entry name" value="Ribonuclease Z/Hydroxyacylglutathione hydrolase-like"/>
    <property type="match status" value="1"/>
</dbReference>
<reference evidence="1" key="1">
    <citation type="submission" date="2018-05" db="EMBL/GenBank/DDBJ databases">
        <authorList>
            <person name="Lanie J.A."/>
            <person name="Ng W.-L."/>
            <person name="Kazmierczak K.M."/>
            <person name="Andrzejewski T.M."/>
            <person name="Davidsen T.M."/>
            <person name="Wayne K.J."/>
            <person name="Tettelin H."/>
            <person name="Glass J.I."/>
            <person name="Rusch D."/>
            <person name="Podicherti R."/>
            <person name="Tsui H.-C.T."/>
            <person name="Winkler M.E."/>
        </authorList>
    </citation>
    <scope>NUCLEOTIDE SEQUENCE</scope>
</reference>
<proteinExistence type="predicted"/>